<dbReference type="Gene3D" id="1.20.1080.10">
    <property type="entry name" value="Glycerol uptake facilitator protein"/>
    <property type="match status" value="1"/>
</dbReference>
<comment type="similarity">
    <text evidence="5">Belongs to the MIP/aquaporin (TC 1.A.8) family.</text>
</comment>
<dbReference type="PANTHER" id="PTHR47002">
    <property type="entry name" value="AQUAPORIN-LIKE"/>
    <property type="match status" value="1"/>
</dbReference>
<keyword evidence="2 5" id="KW-0812">Transmembrane</keyword>
<dbReference type="OrthoDB" id="3222at2759"/>
<evidence type="ECO:0000256" key="4">
    <source>
        <dbReference type="ARBA" id="ARBA00023136"/>
    </source>
</evidence>
<evidence type="ECO:0000313" key="8">
    <source>
        <dbReference type="Proteomes" id="UP000289738"/>
    </source>
</evidence>
<dbReference type="InterPro" id="IPR000425">
    <property type="entry name" value="MIP"/>
</dbReference>
<evidence type="ECO:0008006" key="9">
    <source>
        <dbReference type="Google" id="ProtNLM"/>
    </source>
</evidence>
<dbReference type="PRINTS" id="PR00783">
    <property type="entry name" value="MINTRINSICP"/>
</dbReference>
<protein>
    <recommendedName>
        <fullName evidence="9">Aquaporin</fullName>
    </recommendedName>
</protein>
<comment type="subcellular location">
    <subcellularLocation>
        <location evidence="1">Membrane</location>
        <topology evidence="1">Multi-pass membrane protein</topology>
    </subcellularLocation>
</comment>
<accession>A0A445E2N2</accession>
<keyword evidence="4 6" id="KW-0472">Membrane</keyword>
<dbReference type="InterPro" id="IPR023271">
    <property type="entry name" value="Aquaporin-like"/>
</dbReference>
<keyword evidence="8" id="KW-1185">Reference proteome</keyword>
<reference evidence="7 8" key="1">
    <citation type="submission" date="2019-01" db="EMBL/GenBank/DDBJ databases">
        <title>Sequencing of cultivated peanut Arachis hypogaea provides insights into genome evolution and oil improvement.</title>
        <authorList>
            <person name="Chen X."/>
        </authorList>
    </citation>
    <scope>NUCLEOTIDE SEQUENCE [LARGE SCALE GENOMIC DNA]</scope>
    <source>
        <strain evidence="8">cv. Fuhuasheng</strain>
        <tissue evidence="7">Leaves</tissue>
    </source>
</reference>
<dbReference type="PANTHER" id="PTHR47002:SF6">
    <property type="entry name" value="X INTRINSIC PROTEIN"/>
    <property type="match status" value="1"/>
</dbReference>
<dbReference type="Pfam" id="PF00230">
    <property type="entry name" value="MIP"/>
    <property type="match status" value="1"/>
</dbReference>
<feature type="transmembrane region" description="Helical" evidence="6">
    <location>
        <begin position="167"/>
        <end position="187"/>
    </location>
</feature>
<organism evidence="7 8">
    <name type="scientific">Arachis hypogaea</name>
    <name type="common">Peanut</name>
    <dbReference type="NCBI Taxonomy" id="3818"/>
    <lineage>
        <taxon>Eukaryota</taxon>
        <taxon>Viridiplantae</taxon>
        <taxon>Streptophyta</taxon>
        <taxon>Embryophyta</taxon>
        <taxon>Tracheophyta</taxon>
        <taxon>Spermatophyta</taxon>
        <taxon>Magnoliopsida</taxon>
        <taxon>eudicotyledons</taxon>
        <taxon>Gunneridae</taxon>
        <taxon>Pentapetalae</taxon>
        <taxon>rosids</taxon>
        <taxon>fabids</taxon>
        <taxon>Fabales</taxon>
        <taxon>Fabaceae</taxon>
        <taxon>Papilionoideae</taxon>
        <taxon>50 kb inversion clade</taxon>
        <taxon>dalbergioids sensu lato</taxon>
        <taxon>Dalbergieae</taxon>
        <taxon>Pterocarpus clade</taxon>
        <taxon>Arachis</taxon>
    </lineage>
</organism>
<name>A0A445E2N2_ARAHY</name>
<sequence>MASSTVQTDKVTTLDSNKSSKSNFLSFIGAHEIFMPLTWVAALRELVLNCMLMFMQTGSILGCLDSNEVDPQLLVPVVIFILLFLLLINTIPFSEFHMSSTVTVIATLKNVITITRGLMYIIAQCIGSITGFIILKYVMNPKLQEKYSFKSCAIGDDHNIKLGSKPLVAFFIEFSFTSLVLFTLGFDKKKLEKLGLPRVSAVTAGALALTTFASIIVTGYLGNAGVGFNPTRCLGPFAKKWIIGE</sequence>
<evidence type="ECO:0000256" key="1">
    <source>
        <dbReference type="ARBA" id="ARBA00004141"/>
    </source>
</evidence>
<evidence type="ECO:0000256" key="5">
    <source>
        <dbReference type="RuleBase" id="RU000477"/>
    </source>
</evidence>
<dbReference type="Proteomes" id="UP000289738">
    <property type="component" value="Chromosome A03"/>
</dbReference>
<feature type="transmembrane region" description="Helical" evidence="6">
    <location>
        <begin position="199"/>
        <end position="221"/>
    </location>
</feature>
<keyword evidence="3 6" id="KW-1133">Transmembrane helix</keyword>
<evidence type="ECO:0000256" key="3">
    <source>
        <dbReference type="ARBA" id="ARBA00022989"/>
    </source>
</evidence>
<proteinExistence type="inferred from homology"/>
<feature type="transmembrane region" description="Helical" evidence="6">
    <location>
        <begin position="74"/>
        <end position="96"/>
    </location>
</feature>
<dbReference type="GO" id="GO:0016020">
    <property type="term" value="C:membrane"/>
    <property type="evidence" value="ECO:0007669"/>
    <property type="project" value="UniProtKB-SubCell"/>
</dbReference>
<keyword evidence="5" id="KW-0813">Transport</keyword>
<dbReference type="EMBL" id="SDMP01000003">
    <property type="protein sequence ID" value="RYR69690.1"/>
    <property type="molecule type" value="Genomic_DNA"/>
</dbReference>
<evidence type="ECO:0000256" key="6">
    <source>
        <dbReference type="SAM" id="Phobius"/>
    </source>
</evidence>
<comment type="caution">
    <text evidence="7">The sequence shown here is derived from an EMBL/GenBank/DDBJ whole genome shotgun (WGS) entry which is preliminary data.</text>
</comment>
<evidence type="ECO:0000313" key="7">
    <source>
        <dbReference type="EMBL" id="RYR69690.1"/>
    </source>
</evidence>
<dbReference type="STRING" id="3818.A0A445E2N2"/>
<gene>
    <name evidence="7" type="ORF">Ahy_A03g016244</name>
</gene>
<dbReference type="GO" id="GO:0015267">
    <property type="term" value="F:channel activity"/>
    <property type="evidence" value="ECO:0007669"/>
    <property type="project" value="InterPro"/>
</dbReference>
<dbReference type="SUPFAM" id="SSF81338">
    <property type="entry name" value="Aquaporin-like"/>
    <property type="match status" value="1"/>
</dbReference>
<evidence type="ECO:0000256" key="2">
    <source>
        <dbReference type="ARBA" id="ARBA00022692"/>
    </source>
</evidence>
<feature type="transmembrane region" description="Helical" evidence="6">
    <location>
        <begin position="117"/>
        <end position="139"/>
    </location>
</feature>
<dbReference type="AlphaFoldDB" id="A0A445E2N2"/>